<evidence type="ECO:0008006" key="5">
    <source>
        <dbReference type="Google" id="ProtNLM"/>
    </source>
</evidence>
<reference evidence="2" key="1">
    <citation type="submission" date="2022-10" db="EMBL/GenBank/DDBJ databases">
        <authorList>
            <person name="Chen Y."/>
            <person name="Dougan E. K."/>
            <person name="Chan C."/>
            <person name="Rhodes N."/>
            <person name="Thang M."/>
        </authorList>
    </citation>
    <scope>NUCLEOTIDE SEQUENCE</scope>
</reference>
<dbReference type="OrthoDB" id="448686at2759"/>
<reference evidence="3 4" key="2">
    <citation type="submission" date="2024-05" db="EMBL/GenBank/DDBJ databases">
        <authorList>
            <person name="Chen Y."/>
            <person name="Shah S."/>
            <person name="Dougan E. K."/>
            <person name="Thang M."/>
            <person name="Chan C."/>
        </authorList>
    </citation>
    <scope>NUCLEOTIDE SEQUENCE [LARGE SCALE GENOMIC DNA]</scope>
</reference>
<evidence type="ECO:0000313" key="2">
    <source>
        <dbReference type="EMBL" id="CAI4007208.1"/>
    </source>
</evidence>
<feature type="compositionally biased region" description="Basic and acidic residues" evidence="1">
    <location>
        <begin position="465"/>
        <end position="479"/>
    </location>
</feature>
<gene>
    <name evidence="2" type="ORF">C1SCF055_LOCUS32775</name>
</gene>
<evidence type="ECO:0000313" key="4">
    <source>
        <dbReference type="Proteomes" id="UP001152797"/>
    </source>
</evidence>
<organism evidence="2">
    <name type="scientific">Cladocopium goreaui</name>
    <dbReference type="NCBI Taxonomy" id="2562237"/>
    <lineage>
        <taxon>Eukaryota</taxon>
        <taxon>Sar</taxon>
        <taxon>Alveolata</taxon>
        <taxon>Dinophyceae</taxon>
        <taxon>Suessiales</taxon>
        <taxon>Symbiodiniaceae</taxon>
        <taxon>Cladocopium</taxon>
    </lineage>
</organism>
<accession>A0A9P1DC87</accession>
<dbReference type="Proteomes" id="UP001152797">
    <property type="component" value="Unassembled WGS sequence"/>
</dbReference>
<protein>
    <recommendedName>
        <fullName evidence="5">F-box domain-containing protein</fullName>
    </recommendedName>
</protein>
<feature type="region of interest" description="Disordered" evidence="1">
    <location>
        <begin position="459"/>
        <end position="488"/>
    </location>
</feature>
<dbReference type="EMBL" id="CAMXCT030003998">
    <property type="protein sequence ID" value="CAL4794520.1"/>
    <property type="molecule type" value="Genomic_DNA"/>
</dbReference>
<feature type="region of interest" description="Disordered" evidence="1">
    <location>
        <begin position="395"/>
        <end position="436"/>
    </location>
</feature>
<dbReference type="EMBL" id="CAMXCT020003998">
    <property type="protein sequence ID" value="CAL1160583.1"/>
    <property type="molecule type" value="Genomic_DNA"/>
</dbReference>
<feature type="compositionally biased region" description="Basic and acidic residues" evidence="1">
    <location>
        <begin position="402"/>
        <end position="435"/>
    </location>
</feature>
<evidence type="ECO:0000313" key="3">
    <source>
        <dbReference type="EMBL" id="CAL4794520.1"/>
    </source>
</evidence>
<evidence type="ECO:0000256" key="1">
    <source>
        <dbReference type="SAM" id="MobiDB-lite"/>
    </source>
</evidence>
<name>A0A9P1DC87_9DINO</name>
<dbReference type="EMBL" id="CAMXCT010003998">
    <property type="protein sequence ID" value="CAI4007208.1"/>
    <property type="molecule type" value="Genomic_DNA"/>
</dbReference>
<sequence>MTSLDQRLPALSLVEILACLPVASQPRMKSTSRVFKDIMESERCVQTRRSHPIEVVVVKPKTGKGLAKVASRLVDAFMKSDSESTLPLVESIRVEWEKAEFYKFLQLRVGGEQAPPRPFEQDLYINGLDPKGAGRLRKAWWASVRSVLDGLPIPLSARVLLLGERRLGGRSSYSWAMALVWTGQDYGVLKCHLDAAYLDCTMICSGGIKEQYVKAALGVLLRKSQRMKTFNEFAEAFESALNDMMEHKKWEEDWSYPPMGEGDDDEDDLDTFYEEETMERPLLLQQLQWDAFKDEAPEVVHLQRRRYEPVTSDLPPATWRNASDWVDLELLRAGLPAQARGSGRTRGTRIPSDWGNDDLQPEPSAQHSGQGGLSVLWPNSALDDHRSRAFVLPSHLQGAEEESQKNPAEDEKVEKELQEKRKELQEKRNQLEENKRRRMPAEFLPFVAFAKEGQRRYAHWSQAAKTEEAEADDQQKQDSAKPLPPTREEPTAALMKRYCEARARAFLQPFCPKDETTGRRLDPRQLWRSQLGRLSSRLYRKALWAGPLRSQQIWIDNRF</sequence>
<comment type="caution">
    <text evidence="2">The sequence shown here is derived from an EMBL/GenBank/DDBJ whole genome shotgun (WGS) entry which is preliminary data.</text>
</comment>
<feature type="region of interest" description="Disordered" evidence="1">
    <location>
        <begin position="338"/>
        <end position="378"/>
    </location>
</feature>
<keyword evidence="4" id="KW-1185">Reference proteome</keyword>
<dbReference type="AlphaFoldDB" id="A0A9P1DC87"/>
<proteinExistence type="predicted"/>